<keyword evidence="3" id="KW-1185">Reference proteome</keyword>
<proteinExistence type="predicted"/>
<dbReference type="Proteomes" id="UP000192934">
    <property type="component" value="Chromosome I"/>
</dbReference>
<evidence type="ECO:0000256" key="1">
    <source>
        <dbReference type="SAM" id="MobiDB-lite"/>
    </source>
</evidence>
<organism evidence="2 3">
    <name type="scientific">Allosphingosinicella indica</name>
    <dbReference type="NCBI Taxonomy" id="941907"/>
    <lineage>
        <taxon>Bacteria</taxon>
        <taxon>Pseudomonadati</taxon>
        <taxon>Pseudomonadota</taxon>
        <taxon>Alphaproteobacteria</taxon>
        <taxon>Sphingomonadales</taxon>
        <taxon>Sphingomonadaceae</taxon>
        <taxon>Allosphingosinicella</taxon>
    </lineage>
</organism>
<dbReference type="PROSITE" id="PS51257">
    <property type="entry name" value="PROKAR_LIPOPROTEIN"/>
    <property type="match status" value="1"/>
</dbReference>
<feature type="compositionally biased region" description="Pro residues" evidence="1">
    <location>
        <begin position="84"/>
        <end position="95"/>
    </location>
</feature>
<dbReference type="EMBL" id="LT840185">
    <property type="protein sequence ID" value="SMF64773.1"/>
    <property type="molecule type" value="Genomic_DNA"/>
</dbReference>
<dbReference type="STRING" id="941907.SAMN06295910_1242"/>
<evidence type="ECO:0000313" key="2">
    <source>
        <dbReference type="EMBL" id="SMF64773.1"/>
    </source>
</evidence>
<gene>
    <name evidence="2" type="ORF">SAMN06295910_1242</name>
</gene>
<dbReference type="RefSeq" id="WP_085218002.1">
    <property type="nucleotide sequence ID" value="NZ_LT840185.1"/>
</dbReference>
<protein>
    <submittedName>
        <fullName evidence="2">Uncharacterized protein</fullName>
    </submittedName>
</protein>
<dbReference type="AlphaFoldDB" id="A0A1X7G6C1"/>
<accession>A0A1X7G6C1</accession>
<dbReference type="OrthoDB" id="7596860at2"/>
<name>A0A1X7G6C1_9SPHN</name>
<sequence length="95" mass="10014">MRIAALALLVLLAGCGSREPLRPAEGQTPPPVPAQAARGPTTDEMLTPTAIARPQRVDEVLTRSNPREDDRFDLPPSDFGPGAVPLPPSDGPEPN</sequence>
<evidence type="ECO:0000313" key="3">
    <source>
        <dbReference type="Proteomes" id="UP000192934"/>
    </source>
</evidence>
<feature type="region of interest" description="Disordered" evidence="1">
    <location>
        <begin position="18"/>
        <end position="95"/>
    </location>
</feature>
<reference evidence="3" key="1">
    <citation type="submission" date="2017-04" db="EMBL/GenBank/DDBJ databases">
        <authorList>
            <person name="Varghese N."/>
            <person name="Submissions S."/>
        </authorList>
    </citation>
    <scope>NUCLEOTIDE SEQUENCE [LARGE SCALE GENOMIC DNA]</scope>
    <source>
        <strain evidence="3">Dd16</strain>
    </source>
</reference>
<feature type="compositionally biased region" description="Basic and acidic residues" evidence="1">
    <location>
        <begin position="55"/>
        <end position="73"/>
    </location>
</feature>